<evidence type="ECO:0000256" key="2">
    <source>
        <dbReference type="ARBA" id="ARBA00022487"/>
    </source>
</evidence>
<dbReference type="Gene3D" id="3.40.50.1820">
    <property type="entry name" value="alpha/beta hydrolase"/>
    <property type="match status" value="1"/>
</dbReference>
<accession>A0ABM1E4C8</accession>
<sequence>MQLPHISVLGWLFVLISNSGLILSQSDRDNTRRTTAGSVRGFVQEILGKRVNTYFGIPFARPPVGELRFREPTPPEPWRGVRRATTLPNSCAQAHDLAFGNFSGSMMWNPNTNVSEDCLYLNVWAPAQRPGSGELPVIVWIYGGGYMSGTSSLDFYMAHNLAAFANIVVISIQYRLGAFGFLYLGTDEAPGNMGLLDQTMALRWIRDNAREFGGDPDRVTIIGESAGSSSVSHLLLSPVSRDLFSQAVMQSAVATSPFAYKPREVALQRAEALAEDVGCFAPGNVSDTTACLRRVPTRVLISRQYAETIIDARDPFSYFPFTPTLDDYFIREPPQDLVDRGDFKKTRILIGSNKDEGSYFLLYSLPKLFPKSEHLDISREQYAQGTTQLFSVYSDVVVKMIAHEYSQWPYNTANNAQSLSEMLGDYEFTCPVIRFAEAYAKAGLAVYQYYFTHRSANNPWPTWGGVMHGYEIDYILGLPLDSWRDYTEKERNLSMTTMKYFSNFVKSGDPNRGDMDVATQWPKHTIDERYHQVLSTGYLTWGTAPRMRQCDFWREIVPSVNEIVIQKTGGRLCPRTAGTSALRVGDVRRVVIVAVCILLAAAGDIGH</sequence>
<keyword evidence="3 6" id="KW-0378">Hydrolase</keyword>
<dbReference type="EC" id="3.1.1.-" evidence="6"/>
<dbReference type="InterPro" id="IPR019826">
    <property type="entry name" value="Carboxylesterase_B_AS"/>
</dbReference>
<dbReference type="InterPro" id="IPR050654">
    <property type="entry name" value="AChE-related_enzymes"/>
</dbReference>
<dbReference type="InterPro" id="IPR019819">
    <property type="entry name" value="Carboxylesterase_B_CS"/>
</dbReference>
<feature type="chain" id="PRO_5045004483" description="Carboxylic ester hydrolase" evidence="6">
    <location>
        <begin position="25"/>
        <end position="607"/>
    </location>
</feature>
<dbReference type="InterPro" id="IPR002018">
    <property type="entry name" value="CarbesteraseB"/>
</dbReference>
<evidence type="ECO:0000256" key="6">
    <source>
        <dbReference type="RuleBase" id="RU361235"/>
    </source>
</evidence>
<organism evidence="8 9">
    <name type="scientific">Priapulus caudatus</name>
    <name type="common">Priapulid worm</name>
    <dbReference type="NCBI Taxonomy" id="37621"/>
    <lineage>
        <taxon>Eukaryota</taxon>
        <taxon>Metazoa</taxon>
        <taxon>Ecdysozoa</taxon>
        <taxon>Scalidophora</taxon>
        <taxon>Priapulida</taxon>
        <taxon>Priapulimorpha</taxon>
        <taxon>Priapulimorphida</taxon>
        <taxon>Priapulidae</taxon>
        <taxon>Priapulus</taxon>
    </lineage>
</organism>
<feature type="domain" description="Carboxylesterase type B" evidence="7">
    <location>
        <begin position="30"/>
        <end position="553"/>
    </location>
</feature>
<dbReference type="Proteomes" id="UP000695022">
    <property type="component" value="Unplaced"/>
</dbReference>
<dbReference type="PROSITE" id="PS00122">
    <property type="entry name" value="CARBOXYLESTERASE_B_1"/>
    <property type="match status" value="1"/>
</dbReference>
<keyword evidence="4" id="KW-0531">Neurotransmitter degradation</keyword>
<keyword evidence="6" id="KW-0732">Signal</keyword>
<dbReference type="SUPFAM" id="SSF53474">
    <property type="entry name" value="alpha/beta-Hydrolases"/>
    <property type="match status" value="1"/>
</dbReference>
<protein>
    <recommendedName>
        <fullName evidence="6">Carboxylic ester hydrolase</fullName>
        <ecNumber evidence="6">3.1.1.-</ecNumber>
    </recommendedName>
</protein>
<dbReference type="PRINTS" id="PR00878">
    <property type="entry name" value="CHOLNESTRASE"/>
</dbReference>
<feature type="signal peptide" evidence="6">
    <location>
        <begin position="1"/>
        <end position="24"/>
    </location>
</feature>
<name>A0ABM1E4C8_PRICU</name>
<comment type="similarity">
    <text evidence="1 6">Belongs to the type-B carboxylesterase/lipase family.</text>
</comment>
<evidence type="ECO:0000256" key="3">
    <source>
        <dbReference type="ARBA" id="ARBA00022801"/>
    </source>
</evidence>
<proteinExistence type="inferred from homology"/>
<evidence type="ECO:0000313" key="9">
    <source>
        <dbReference type="RefSeq" id="XP_014667049.1"/>
    </source>
</evidence>
<dbReference type="PANTHER" id="PTHR43918:SF4">
    <property type="entry name" value="CARBOXYLIC ESTER HYDROLASE"/>
    <property type="match status" value="1"/>
</dbReference>
<evidence type="ECO:0000256" key="1">
    <source>
        <dbReference type="ARBA" id="ARBA00005964"/>
    </source>
</evidence>
<evidence type="ECO:0000256" key="4">
    <source>
        <dbReference type="ARBA" id="ARBA00022867"/>
    </source>
</evidence>
<keyword evidence="2" id="KW-0719">Serine esterase</keyword>
<dbReference type="PANTHER" id="PTHR43918">
    <property type="entry name" value="ACETYLCHOLINESTERASE"/>
    <property type="match status" value="1"/>
</dbReference>
<keyword evidence="5" id="KW-1015">Disulfide bond</keyword>
<evidence type="ECO:0000259" key="7">
    <source>
        <dbReference type="Pfam" id="PF00135"/>
    </source>
</evidence>
<reference evidence="9" key="1">
    <citation type="submission" date="2025-08" db="UniProtKB">
        <authorList>
            <consortium name="RefSeq"/>
        </authorList>
    </citation>
    <scope>IDENTIFICATION</scope>
</reference>
<dbReference type="Pfam" id="PF00135">
    <property type="entry name" value="COesterase"/>
    <property type="match status" value="1"/>
</dbReference>
<dbReference type="PROSITE" id="PS00941">
    <property type="entry name" value="CARBOXYLESTERASE_B_2"/>
    <property type="match status" value="1"/>
</dbReference>
<dbReference type="InterPro" id="IPR000997">
    <property type="entry name" value="Cholinesterase"/>
</dbReference>
<dbReference type="RefSeq" id="XP_014667049.1">
    <property type="nucleotide sequence ID" value="XM_014811563.1"/>
</dbReference>
<keyword evidence="8" id="KW-1185">Reference proteome</keyword>
<dbReference type="InterPro" id="IPR029058">
    <property type="entry name" value="AB_hydrolase_fold"/>
</dbReference>
<evidence type="ECO:0000313" key="8">
    <source>
        <dbReference type="Proteomes" id="UP000695022"/>
    </source>
</evidence>
<evidence type="ECO:0000256" key="5">
    <source>
        <dbReference type="ARBA" id="ARBA00023157"/>
    </source>
</evidence>
<gene>
    <name evidence="9" type="primary">LOC106808731</name>
</gene>
<dbReference type="GeneID" id="106808731"/>
<dbReference type="CDD" id="cd00312">
    <property type="entry name" value="Esterase_lipase"/>
    <property type="match status" value="1"/>
</dbReference>